<evidence type="ECO:0000313" key="3">
    <source>
        <dbReference type="Proteomes" id="UP000027920"/>
    </source>
</evidence>
<sequence>FSKMSTSLGDQGITSKIPLSPGYIGKRDRLPSSSASPSKIKRSKSTTPTESNENKTKSGRATTFGIEFELTLAFHEEFLEQILCDYKINAEIVKALTNSQHYDLLGQSGILFDTNRSHNFRSRYPSWGLQVPSTDVIFNTLHFRQKFPTTLSANRNAVRRYVMEPLLMAKERFQHVELPCNVVGWAQPDGFSPGNHELSRLAYPDQHESILIRNSDLDYSHWTVTNDDTLIGLLESQLQSRLSELGISEKTWPLWDSHGIELISPIFTLAKKDEALLQIEKYLEALSSDRSMVLPSVWASTHVHIGFDFKDSSDISTPIFQHLIYILLLHEDLISKCFPRSRSGIKIEEQRPEEPLFSPLDDDDEPFDPDEEFGPPQLSEEEDAEIAYDHVLTTEAKYTGLGNVESNLQYFRDQAGPEANGGSEEALNIENSVFTEHDDIISLIAKIQRPDNHQNENGPRFRGYIYNFANLWAFANNETNWKPIKPTVEFRQHDCTTGADIVKHWIIFLEALIKAAEQHATKTIIYNSKTRLDISKAYSAQQRDKYPSGEAIGRSWPYDNMYRFCVSFLGLNKEEASYWQERYDLHANDRPSHD</sequence>
<feature type="non-terminal residue" evidence="2">
    <location>
        <position position="1"/>
    </location>
</feature>
<keyword evidence="3" id="KW-1185">Reference proteome</keyword>
<reference evidence="2 3" key="1">
    <citation type="submission" date="2013-03" db="EMBL/GenBank/DDBJ databases">
        <title>The Genome Sequence of Exophiala aquamarina CBS 119918.</title>
        <authorList>
            <consortium name="The Broad Institute Genomics Platform"/>
            <person name="Cuomo C."/>
            <person name="de Hoog S."/>
            <person name="Gorbushina A."/>
            <person name="Walker B."/>
            <person name="Young S.K."/>
            <person name="Zeng Q."/>
            <person name="Gargeya S."/>
            <person name="Fitzgerald M."/>
            <person name="Haas B."/>
            <person name="Abouelleil A."/>
            <person name="Allen A.W."/>
            <person name="Alvarado L."/>
            <person name="Arachchi H.M."/>
            <person name="Berlin A.M."/>
            <person name="Chapman S.B."/>
            <person name="Gainer-Dewar J."/>
            <person name="Goldberg J."/>
            <person name="Griggs A."/>
            <person name="Gujja S."/>
            <person name="Hansen M."/>
            <person name="Howarth C."/>
            <person name="Imamovic A."/>
            <person name="Ireland A."/>
            <person name="Larimer J."/>
            <person name="McCowan C."/>
            <person name="Murphy C."/>
            <person name="Pearson M."/>
            <person name="Poon T.W."/>
            <person name="Priest M."/>
            <person name="Roberts A."/>
            <person name="Saif S."/>
            <person name="Shea T."/>
            <person name="Sisk P."/>
            <person name="Sykes S."/>
            <person name="Wortman J."/>
            <person name="Nusbaum C."/>
            <person name="Birren B."/>
        </authorList>
    </citation>
    <scope>NUCLEOTIDE SEQUENCE [LARGE SCALE GENOMIC DNA]</scope>
    <source>
        <strain evidence="2 3">CBS 119918</strain>
    </source>
</reference>
<dbReference type="VEuPathDB" id="FungiDB:A1O9_01125"/>
<dbReference type="OrthoDB" id="412402at2759"/>
<dbReference type="RefSeq" id="XP_013265739.1">
    <property type="nucleotide sequence ID" value="XM_013410285.1"/>
</dbReference>
<dbReference type="EMBL" id="AMGV01000001">
    <property type="protein sequence ID" value="KEF63149.1"/>
    <property type="molecule type" value="Genomic_DNA"/>
</dbReference>
<dbReference type="STRING" id="1182545.A0A072PSR6"/>
<dbReference type="Proteomes" id="UP000027920">
    <property type="component" value="Unassembled WGS sequence"/>
</dbReference>
<dbReference type="PANTHER" id="PTHR36847:SF1">
    <property type="entry name" value="AMIDOLIGASE ENZYME"/>
    <property type="match status" value="1"/>
</dbReference>
<dbReference type="HOGENOM" id="CLU_035617_0_0_1"/>
<protein>
    <recommendedName>
        <fullName evidence="4">Amidoligase enzyme</fullName>
    </recommendedName>
</protein>
<name>A0A072PSR6_9EURO</name>
<dbReference type="PANTHER" id="PTHR36847">
    <property type="entry name" value="AMIDOLIGASE ENZYME"/>
    <property type="match status" value="1"/>
</dbReference>
<dbReference type="AlphaFoldDB" id="A0A072PSR6"/>
<dbReference type="GeneID" id="25276073"/>
<proteinExistence type="predicted"/>
<evidence type="ECO:0000313" key="2">
    <source>
        <dbReference type="EMBL" id="KEF63149.1"/>
    </source>
</evidence>
<evidence type="ECO:0000256" key="1">
    <source>
        <dbReference type="SAM" id="MobiDB-lite"/>
    </source>
</evidence>
<feature type="compositionally biased region" description="Acidic residues" evidence="1">
    <location>
        <begin position="360"/>
        <end position="377"/>
    </location>
</feature>
<organism evidence="2 3">
    <name type="scientific">Exophiala aquamarina CBS 119918</name>
    <dbReference type="NCBI Taxonomy" id="1182545"/>
    <lineage>
        <taxon>Eukaryota</taxon>
        <taxon>Fungi</taxon>
        <taxon>Dikarya</taxon>
        <taxon>Ascomycota</taxon>
        <taxon>Pezizomycotina</taxon>
        <taxon>Eurotiomycetes</taxon>
        <taxon>Chaetothyriomycetidae</taxon>
        <taxon>Chaetothyriales</taxon>
        <taxon>Herpotrichiellaceae</taxon>
        <taxon>Exophiala</taxon>
    </lineage>
</organism>
<feature type="compositionally biased region" description="Polar residues" evidence="1">
    <location>
        <begin position="1"/>
        <end position="14"/>
    </location>
</feature>
<feature type="region of interest" description="Disordered" evidence="1">
    <location>
        <begin position="348"/>
        <end position="377"/>
    </location>
</feature>
<comment type="caution">
    <text evidence="2">The sequence shown here is derived from an EMBL/GenBank/DDBJ whole genome shotgun (WGS) entry which is preliminary data.</text>
</comment>
<accession>A0A072PSR6</accession>
<feature type="non-terminal residue" evidence="2">
    <location>
        <position position="594"/>
    </location>
</feature>
<gene>
    <name evidence="2" type="ORF">A1O9_01125</name>
</gene>
<dbReference type="Pfam" id="PF12224">
    <property type="entry name" value="Amidoligase_2"/>
    <property type="match status" value="1"/>
</dbReference>
<dbReference type="InterPro" id="IPR022025">
    <property type="entry name" value="Amidoligase_2"/>
</dbReference>
<evidence type="ECO:0008006" key="4">
    <source>
        <dbReference type="Google" id="ProtNLM"/>
    </source>
</evidence>
<feature type="region of interest" description="Disordered" evidence="1">
    <location>
        <begin position="1"/>
        <end position="58"/>
    </location>
</feature>